<evidence type="ECO:0000313" key="3">
    <source>
        <dbReference type="Proteomes" id="UP001595868"/>
    </source>
</evidence>
<dbReference type="EMBL" id="JBHSBN010000032">
    <property type="protein sequence ID" value="MFC4110047.1"/>
    <property type="molecule type" value="Genomic_DNA"/>
</dbReference>
<keyword evidence="1" id="KW-1133">Transmembrane helix</keyword>
<protein>
    <recommendedName>
        <fullName evidence="4">DUF1440 domain-containing protein</fullName>
    </recommendedName>
</protein>
<feature type="transmembrane region" description="Helical" evidence="1">
    <location>
        <begin position="73"/>
        <end position="93"/>
    </location>
</feature>
<evidence type="ECO:0008006" key="4">
    <source>
        <dbReference type="Google" id="ProtNLM"/>
    </source>
</evidence>
<name>A0ABV8KWD8_9ACTN</name>
<dbReference type="RefSeq" id="WP_377552173.1">
    <property type="nucleotide sequence ID" value="NZ_JBHSBN010000032.1"/>
</dbReference>
<comment type="caution">
    <text evidence="2">The sequence shown here is derived from an EMBL/GenBank/DDBJ whole genome shotgun (WGS) entry which is preliminary data.</text>
</comment>
<proteinExistence type="predicted"/>
<sequence>MSHRTSRAPAGVLLDGALAGLAGSSALDVVTYLDMTLRARPASSTPAETARRLTEAAHVPLGPEDRAANRRSALGSLLGYASGVATATAFGLLDRRRVVPVPVAAVLLGALAMVASDAPMAVLRVSDPRRWSRVDWLSDIVPHLVYGAVAATVWRRLTGAGPAGRR</sequence>
<dbReference type="Proteomes" id="UP001595868">
    <property type="component" value="Unassembled WGS sequence"/>
</dbReference>
<organism evidence="2 3">
    <name type="scientific">Micromonospora zhanjiangensis</name>
    <dbReference type="NCBI Taxonomy" id="1522057"/>
    <lineage>
        <taxon>Bacteria</taxon>
        <taxon>Bacillati</taxon>
        <taxon>Actinomycetota</taxon>
        <taxon>Actinomycetes</taxon>
        <taxon>Micromonosporales</taxon>
        <taxon>Micromonosporaceae</taxon>
        <taxon>Micromonospora</taxon>
    </lineage>
</organism>
<keyword evidence="1" id="KW-0472">Membrane</keyword>
<gene>
    <name evidence="2" type="ORF">ACFOX0_29500</name>
</gene>
<feature type="transmembrane region" description="Helical" evidence="1">
    <location>
        <begin position="98"/>
        <end position="116"/>
    </location>
</feature>
<keyword evidence="1" id="KW-0812">Transmembrane</keyword>
<evidence type="ECO:0000256" key="1">
    <source>
        <dbReference type="SAM" id="Phobius"/>
    </source>
</evidence>
<reference evidence="3" key="1">
    <citation type="journal article" date="2019" name="Int. J. Syst. Evol. Microbiol.">
        <title>The Global Catalogue of Microorganisms (GCM) 10K type strain sequencing project: providing services to taxonomists for standard genome sequencing and annotation.</title>
        <authorList>
            <consortium name="The Broad Institute Genomics Platform"/>
            <consortium name="The Broad Institute Genome Sequencing Center for Infectious Disease"/>
            <person name="Wu L."/>
            <person name="Ma J."/>
        </authorList>
    </citation>
    <scope>NUCLEOTIDE SEQUENCE [LARGE SCALE GENOMIC DNA]</scope>
    <source>
        <strain evidence="3">2902at01</strain>
    </source>
</reference>
<keyword evidence="3" id="KW-1185">Reference proteome</keyword>
<evidence type="ECO:0000313" key="2">
    <source>
        <dbReference type="EMBL" id="MFC4110047.1"/>
    </source>
</evidence>
<accession>A0ABV8KWD8</accession>